<gene>
    <name evidence="1" type="ORF">METZ01_LOCUS40269</name>
</gene>
<proteinExistence type="predicted"/>
<evidence type="ECO:0000313" key="1">
    <source>
        <dbReference type="EMBL" id="SUZ87415.1"/>
    </source>
</evidence>
<name>A0A381R6P7_9ZZZZ</name>
<reference evidence="1" key="1">
    <citation type="submission" date="2018-05" db="EMBL/GenBank/DDBJ databases">
        <authorList>
            <person name="Lanie J.A."/>
            <person name="Ng W.-L."/>
            <person name="Kazmierczak K.M."/>
            <person name="Andrzejewski T.M."/>
            <person name="Davidsen T.M."/>
            <person name="Wayne K.J."/>
            <person name="Tettelin H."/>
            <person name="Glass J.I."/>
            <person name="Rusch D."/>
            <person name="Podicherti R."/>
            <person name="Tsui H.-C.T."/>
            <person name="Winkler M.E."/>
        </authorList>
    </citation>
    <scope>NUCLEOTIDE SEQUENCE</scope>
</reference>
<accession>A0A381R6P7</accession>
<dbReference type="AlphaFoldDB" id="A0A381R6P7"/>
<dbReference type="EMBL" id="UINC01001724">
    <property type="protein sequence ID" value="SUZ87415.1"/>
    <property type="molecule type" value="Genomic_DNA"/>
</dbReference>
<organism evidence="1">
    <name type="scientific">marine metagenome</name>
    <dbReference type="NCBI Taxonomy" id="408172"/>
    <lineage>
        <taxon>unclassified sequences</taxon>
        <taxon>metagenomes</taxon>
        <taxon>ecological metagenomes</taxon>
    </lineage>
</organism>
<protein>
    <submittedName>
        <fullName evidence="1">Uncharacterized protein</fullName>
    </submittedName>
</protein>
<sequence>MKPSEVGIGGSPAVPVITETRNRPIINDLTVLVAPSGIRNLAYGKLCCISGD</sequence>